<dbReference type="GO" id="GO:0046872">
    <property type="term" value="F:metal ion binding"/>
    <property type="evidence" value="ECO:0007669"/>
    <property type="project" value="UniProtKB-KW"/>
</dbReference>
<accession>A0A4Q7YT15</accession>
<dbReference type="InterPro" id="IPR013022">
    <property type="entry name" value="Xyl_isomerase-like_TIM-brl"/>
</dbReference>
<dbReference type="Pfam" id="PF01261">
    <property type="entry name" value="AP_endonuc_2"/>
    <property type="match status" value="1"/>
</dbReference>
<gene>
    <name evidence="5" type="ORF">BDD14_1482</name>
</gene>
<reference evidence="5 6" key="1">
    <citation type="submission" date="2019-02" db="EMBL/GenBank/DDBJ databases">
        <title>Genomic Encyclopedia of Archaeal and Bacterial Type Strains, Phase II (KMG-II): from individual species to whole genera.</title>
        <authorList>
            <person name="Goeker M."/>
        </authorList>
    </citation>
    <scope>NUCLEOTIDE SEQUENCE [LARGE SCALE GENOMIC DNA]</scope>
    <source>
        <strain evidence="5 6">DSM 18101</strain>
    </source>
</reference>
<evidence type="ECO:0000256" key="1">
    <source>
        <dbReference type="ARBA" id="ARBA00022723"/>
    </source>
</evidence>
<dbReference type="GO" id="GO:0019301">
    <property type="term" value="P:rhamnose catabolic process"/>
    <property type="evidence" value="ECO:0007669"/>
    <property type="project" value="TreeGrafter"/>
</dbReference>
<dbReference type="AlphaFoldDB" id="A0A4Q7YT15"/>
<dbReference type="EMBL" id="SHKW01000001">
    <property type="protein sequence ID" value="RZU40059.1"/>
    <property type="molecule type" value="Genomic_DNA"/>
</dbReference>
<evidence type="ECO:0000313" key="5">
    <source>
        <dbReference type="EMBL" id="RZU40059.1"/>
    </source>
</evidence>
<evidence type="ECO:0000256" key="3">
    <source>
        <dbReference type="ARBA" id="ARBA00023235"/>
    </source>
</evidence>
<proteinExistence type="predicted"/>
<dbReference type="GO" id="GO:0008740">
    <property type="term" value="F:L-rhamnose isomerase activity"/>
    <property type="evidence" value="ECO:0007669"/>
    <property type="project" value="TreeGrafter"/>
</dbReference>
<dbReference type="GO" id="GO:0019324">
    <property type="term" value="P:L-lyxose metabolic process"/>
    <property type="evidence" value="ECO:0007669"/>
    <property type="project" value="TreeGrafter"/>
</dbReference>
<name>A0A4Q7YT15_9BACT</name>
<keyword evidence="6" id="KW-1185">Reference proteome</keyword>
<dbReference type="InterPro" id="IPR036237">
    <property type="entry name" value="Xyl_isomerase-like_sf"/>
</dbReference>
<feature type="domain" description="Xylose isomerase-like TIM barrel" evidence="4">
    <location>
        <begin position="80"/>
        <end position="275"/>
    </location>
</feature>
<dbReference type="OrthoDB" id="5174871at2"/>
<dbReference type="InterPro" id="IPR050337">
    <property type="entry name" value="L-rhamnose_isomerase"/>
</dbReference>
<organism evidence="5 6">
    <name type="scientific">Edaphobacter modestus</name>
    <dbReference type="NCBI Taxonomy" id="388466"/>
    <lineage>
        <taxon>Bacteria</taxon>
        <taxon>Pseudomonadati</taxon>
        <taxon>Acidobacteriota</taxon>
        <taxon>Terriglobia</taxon>
        <taxon>Terriglobales</taxon>
        <taxon>Acidobacteriaceae</taxon>
        <taxon>Edaphobacter</taxon>
    </lineage>
</organism>
<dbReference type="PANTHER" id="PTHR30268">
    <property type="entry name" value="L-RHAMNOSE ISOMERASE"/>
    <property type="match status" value="1"/>
</dbReference>
<dbReference type="Proteomes" id="UP000292958">
    <property type="component" value="Unassembled WGS sequence"/>
</dbReference>
<evidence type="ECO:0000256" key="2">
    <source>
        <dbReference type="ARBA" id="ARBA00023211"/>
    </source>
</evidence>
<keyword evidence="2" id="KW-0464">Manganese</keyword>
<evidence type="ECO:0000313" key="6">
    <source>
        <dbReference type="Proteomes" id="UP000292958"/>
    </source>
</evidence>
<dbReference type="PANTHER" id="PTHR30268:SF0">
    <property type="entry name" value="L-RHAMNOSE ISOMERASE"/>
    <property type="match status" value="1"/>
</dbReference>
<dbReference type="Gene3D" id="3.20.20.150">
    <property type="entry name" value="Divalent-metal-dependent TIM barrel enzymes"/>
    <property type="match status" value="1"/>
</dbReference>
<dbReference type="SUPFAM" id="SSF51658">
    <property type="entry name" value="Xylose isomerase-like"/>
    <property type="match status" value="1"/>
</dbReference>
<protein>
    <submittedName>
        <fullName evidence="5">L-rhamnose isomerase/sugar isomerase</fullName>
    </submittedName>
</protein>
<dbReference type="RefSeq" id="WP_130418180.1">
    <property type="nucleotide sequence ID" value="NZ_SHKW01000001.1"/>
</dbReference>
<sequence length="399" mass="44530">MTKNGATQSKQDKIWEALDRFRIEIPSWGFANTGTRFGKFVQHAAATSIEEKFADAGEVNRLTGASPTVALHVLWDVPNGTADVEKIRALEKQHGVKSGSINPNLFQSQEYKFGSIANPSAEVRKVALGHLLESVEIGRALGTRDLSIWVSDGSNYPGTQSISRRIGWMEEVLGAMHAATSEGQRLLIEYKPFEPAFYHTDIADWGMALHLAQKVGPRAKVLVDTGHHYPGTNIEQIVAWLLYVDALGGFHFNDRKYADDDLTLGSIDPYQVFRIFHEILSAPAAATEGIAYMIDQSHNLKGKMEAMVQSVVTAQELFARAAMIDREALTVLQDECRLIEAEELFRDSFWTDVRPMVRAWREARGLPADPLQQLRDSGYVDRIARERAQRNRSAVSSYA</sequence>
<keyword evidence="1" id="KW-0479">Metal-binding</keyword>
<comment type="caution">
    <text evidence="5">The sequence shown here is derived from an EMBL/GenBank/DDBJ whole genome shotgun (WGS) entry which is preliminary data.</text>
</comment>
<evidence type="ECO:0000259" key="4">
    <source>
        <dbReference type="Pfam" id="PF01261"/>
    </source>
</evidence>
<keyword evidence="3 5" id="KW-0413">Isomerase</keyword>